<dbReference type="InterPro" id="IPR027417">
    <property type="entry name" value="P-loop_NTPase"/>
</dbReference>
<dbReference type="Gene3D" id="3.40.50.300">
    <property type="entry name" value="P-loop containing nucleotide triphosphate hydrolases"/>
    <property type="match status" value="1"/>
</dbReference>
<name>A0A918C4E1_9DEIO</name>
<evidence type="ECO:0000313" key="6">
    <source>
        <dbReference type="Proteomes" id="UP000603865"/>
    </source>
</evidence>
<dbReference type="PANTHER" id="PTHR16305:SF28">
    <property type="entry name" value="GUANYLATE CYCLASE DOMAIN-CONTAINING PROTEIN"/>
    <property type="match status" value="1"/>
</dbReference>
<feature type="domain" description="Orc1-like AAA ATPase" evidence="4">
    <location>
        <begin position="213"/>
        <end position="354"/>
    </location>
</feature>
<gene>
    <name evidence="5" type="ORF">GCM10008957_19270</name>
</gene>
<dbReference type="GO" id="GO:0005737">
    <property type="term" value="C:cytoplasm"/>
    <property type="evidence" value="ECO:0007669"/>
    <property type="project" value="TreeGrafter"/>
</dbReference>
<keyword evidence="2" id="KW-0067">ATP-binding</keyword>
<keyword evidence="1" id="KW-0547">Nucleotide-binding</keyword>
<feature type="region of interest" description="Disordered" evidence="3">
    <location>
        <begin position="181"/>
        <end position="200"/>
    </location>
</feature>
<accession>A0A918C4E1</accession>
<comment type="caution">
    <text evidence="5">The sequence shown here is derived from an EMBL/GenBank/DDBJ whole genome shotgun (WGS) entry which is preliminary data.</text>
</comment>
<evidence type="ECO:0000259" key="4">
    <source>
        <dbReference type="Pfam" id="PF13191"/>
    </source>
</evidence>
<protein>
    <recommendedName>
        <fullName evidence="4">Orc1-like AAA ATPase domain-containing protein</fullName>
    </recommendedName>
</protein>
<evidence type="ECO:0000313" key="5">
    <source>
        <dbReference type="EMBL" id="GGR06615.1"/>
    </source>
</evidence>
<keyword evidence="6" id="KW-1185">Reference proteome</keyword>
<dbReference type="GO" id="GO:0004016">
    <property type="term" value="F:adenylate cyclase activity"/>
    <property type="evidence" value="ECO:0007669"/>
    <property type="project" value="TreeGrafter"/>
</dbReference>
<dbReference type="AlphaFoldDB" id="A0A918C4E1"/>
<organism evidence="5 6">
    <name type="scientific">Deinococcus ruber</name>
    <dbReference type="NCBI Taxonomy" id="1848197"/>
    <lineage>
        <taxon>Bacteria</taxon>
        <taxon>Thermotogati</taxon>
        <taxon>Deinococcota</taxon>
        <taxon>Deinococci</taxon>
        <taxon>Deinococcales</taxon>
        <taxon>Deinococcaceae</taxon>
        <taxon>Deinococcus</taxon>
    </lineage>
</organism>
<dbReference type="RefSeq" id="WP_189089763.1">
    <property type="nucleotide sequence ID" value="NZ_BMQL01000008.1"/>
</dbReference>
<proteinExistence type="predicted"/>
<evidence type="ECO:0000256" key="1">
    <source>
        <dbReference type="ARBA" id="ARBA00022741"/>
    </source>
</evidence>
<dbReference type="Proteomes" id="UP000603865">
    <property type="component" value="Unassembled WGS sequence"/>
</dbReference>
<evidence type="ECO:0000256" key="3">
    <source>
        <dbReference type="SAM" id="MobiDB-lite"/>
    </source>
</evidence>
<evidence type="ECO:0000256" key="2">
    <source>
        <dbReference type="ARBA" id="ARBA00022840"/>
    </source>
</evidence>
<reference evidence="5" key="2">
    <citation type="submission" date="2020-09" db="EMBL/GenBank/DDBJ databases">
        <authorList>
            <person name="Sun Q."/>
            <person name="Ohkuma M."/>
        </authorList>
    </citation>
    <scope>NUCLEOTIDE SEQUENCE</scope>
    <source>
        <strain evidence="5">JCM 31311</strain>
    </source>
</reference>
<dbReference type="PANTHER" id="PTHR16305">
    <property type="entry name" value="TESTICULAR SOLUBLE ADENYLYL CYCLASE"/>
    <property type="match status" value="1"/>
</dbReference>
<dbReference type="EMBL" id="BMQL01000008">
    <property type="protein sequence ID" value="GGR06615.1"/>
    <property type="molecule type" value="Genomic_DNA"/>
</dbReference>
<reference evidence="5" key="1">
    <citation type="journal article" date="2014" name="Int. J. Syst. Evol. Microbiol.">
        <title>Complete genome sequence of Corynebacterium casei LMG S-19264T (=DSM 44701T), isolated from a smear-ripened cheese.</title>
        <authorList>
            <consortium name="US DOE Joint Genome Institute (JGI-PGF)"/>
            <person name="Walter F."/>
            <person name="Albersmeier A."/>
            <person name="Kalinowski J."/>
            <person name="Ruckert C."/>
        </authorList>
    </citation>
    <scope>NUCLEOTIDE SEQUENCE</scope>
    <source>
        <strain evidence="5">JCM 31311</strain>
    </source>
</reference>
<dbReference type="Pfam" id="PF13191">
    <property type="entry name" value="AAA_16"/>
    <property type="match status" value="1"/>
</dbReference>
<sequence length="813" mass="90579">MLTIHTLGHVYITLAGKTIPVSAKALALITYLYLEKLPQHRERLADLLWNTPLSRKNLRVELARIRSAGLNIFPSSHQLLQLDEATSDFEPWCAQFNQNMNQPQLTAALATLRGIPLTGLEDLGGSTFQTWVDQQRWLMIQQVEHHLSRAYWRYARENQTWATRLISERAEALGLENPADALPETFEDAPPASKPVSDEPAVMSHRIRAIHFERPAEDAALQQAFRRATEHSQLILLHGPAGSGKSYLSERVARQFGWYIVRVPSLRSCRFVLASVAQSLLACCDPQDVQALQHVLLHPASLEEDVVKVGYALSRVPKQVLLLFEQAQDAPADLIPLMEFLFRAAGSSQRIFLISGRDCPIHVPLARALLHRIERSSSLELELSPLSNLSVQRALEAQFPFEPKQRLRVYAARLLQRSDGNPLHLLSLLDQAPTFEAVYTLSLPQSLRDSYDSEIDACSPELQQALKRLSVIYGRFDRRVARAVLPDLPLTQVDALLAQAVSRRLLVEADPEQPVHWSQGVAEPTGAYPSEFVFRTEGLRMTITSPLTASLRQEIRRRLMVAYADVLPGHAAYYARRAHLAEEALRLERLYHHRLPIDSPLLCPPELHPRLDGSVAPYSDLALAPHSDLAPDLETHVGGPPDPQLSRQTYSVYRSGHELSIVSSNRYGLPSTLRIEFPLPISGPPGPGLQVRWRLDLYRGGEELGPTCAPFPLRLSAAGSQTAHVLTPGGQGCYTEDGTVHQLEGAFVAGGWSEHCFALTPQELSARTLELSVRAVDVVLTIAELRWNGHSLLGEQPVSVMVPSPPRRMLSRE</sequence>
<dbReference type="InterPro" id="IPR041664">
    <property type="entry name" value="AAA_16"/>
</dbReference>
<dbReference type="GO" id="GO:0005524">
    <property type="term" value="F:ATP binding"/>
    <property type="evidence" value="ECO:0007669"/>
    <property type="project" value="UniProtKB-KW"/>
</dbReference>
<dbReference type="SUPFAM" id="SSF52540">
    <property type="entry name" value="P-loop containing nucleoside triphosphate hydrolases"/>
    <property type="match status" value="1"/>
</dbReference>